<dbReference type="GO" id="GO:0001508">
    <property type="term" value="P:action potential"/>
    <property type="evidence" value="ECO:0007669"/>
    <property type="project" value="TreeGrafter"/>
</dbReference>
<dbReference type="EMBL" id="CAJNNV010028544">
    <property type="protein sequence ID" value="CAE8624977.1"/>
    <property type="molecule type" value="Genomic_DNA"/>
</dbReference>
<feature type="compositionally biased region" description="Basic and acidic residues" evidence="12">
    <location>
        <begin position="9"/>
        <end position="18"/>
    </location>
</feature>
<feature type="transmembrane region" description="Helical" evidence="13">
    <location>
        <begin position="347"/>
        <end position="368"/>
    </location>
</feature>
<keyword evidence="3" id="KW-0633">Potassium transport</keyword>
<keyword evidence="9" id="KW-0406">Ion transport</keyword>
<dbReference type="GO" id="GO:0005249">
    <property type="term" value="F:voltage-gated potassium channel activity"/>
    <property type="evidence" value="ECO:0007669"/>
    <property type="project" value="InterPro"/>
</dbReference>
<dbReference type="PANTHER" id="PTHR11537">
    <property type="entry name" value="VOLTAGE-GATED POTASSIUM CHANNEL"/>
    <property type="match status" value="1"/>
</dbReference>
<feature type="domain" description="Ion transport" evidence="14">
    <location>
        <begin position="111"/>
        <end position="376"/>
    </location>
</feature>
<evidence type="ECO:0000256" key="1">
    <source>
        <dbReference type="ARBA" id="ARBA00004141"/>
    </source>
</evidence>
<dbReference type="Proteomes" id="UP000654075">
    <property type="component" value="Unassembled WGS sequence"/>
</dbReference>
<feature type="transmembrane region" description="Helical" evidence="13">
    <location>
        <begin position="112"/>
        <end position="131"/>
    </location>
</feature>
<proteinExistence type="predicted"/>
<feature type="transmembrane region" description="Helical" evidence="13">
    <location>
        <begin position="245"/>
        <end position="266"/>
    </location>
</feature>
<name>A0A813GJ28_POLGL</name>
<feature type="region of interest" description="Disordered" evidence="12">
    <location>
        <begin position="1"/>
        <end position="31"/>
    </location>
</feature>
<keyword evidence="8 13" id="KW-1133">Transmembrane helix</keyword>
<dbReference type="GO" id="GO:0008076">
    <property type="term" value="C:voltage-gated potassium channel complex"/>
    <property type="evidence" value="ECO:0007669"/>
    <property type="project" value="InterPro"/>
</dbReference>
<evidence type="ECO:0000256" key="11">
    <source>
        <dbReference type="ARBA" id="ARBA00023303"/>
    </source>
</evidence>
<comment type="caution">
    <text evidence="15">The sequence shown here is derived from an EMBL/GenBank/DDBJ whole genome shotgun (WGS) entry which is preliminary data.</text>
</comment>
<dbReference type="AlphaFoldDB" id="A0A813GJ28"/>
<keyword evidence="16" id="KW-1185">Reference proteome</keyword>
<evidence type="ECO:0000313" key="16">
    <source>
        <dbReference type="Proteomes" id="UP000654075"/>
    </source>
</evidence>
<evidence type="ECO:0000256" key="13">
    <source>
        <dbReference type="SAM" id="Phobius"/>
    </source>
</evidence>
<evidence type="ECO:0000256" key="12">
    <source>
        <dbReference type="SAM" id="MobiDB-lite"/>
    </source>
</evidence>
<protein>
    <recommendedName>
        <fullName evidence="14">Ion transport domain-containing protein</fullName>
    </recommendedName>
</protein>
<comment type="subcellular location">
    <subcellularLocation>
        <location evidence="1">Membrane</location>
        <topology evidence="1">Multi-pass membrane protein</topology>
    </subcellularLocation>
</comment>
<evidence type="ECO:0000256" key="6">
    <source>
        <dbReference type="ARBA" id="ARBA00022882"/>
    </source>
</evidence>
<keyword evidence="2" id="KW-0813">Transport</keyword>
<dbReference type="PANTHER" id="PTHR11537:SF254">
    <property type="entry name" value="POTASSIUM VOLTAGE-GATED CHANNEL PROTEIN SHAB"/>
    <property type="match status" value="1"/>
</dbReference>
<keyword evidence="4 13" id="KW-0812">Transmembrane</keyword>
<keyword evidence="11" id="KW-0407">Ion channel</keyword>
<feature type="transmembrane region" description="Helical" evidence="13">
    <location>
        <begin position="143"/>
        <end position="171"/>
    </location>
</feature>
<evidence type="ECO:0000256" key="10">
    <source>
        <dbReference type="ARBA" id="ARBA00023136"/>
    </source>
</evidence>
<reference evidence="15" key="1">
    <citation type="submission" date="2021-02" db="EMBL/GenBank/DDBJ databases">
        <authorList>
            <person name="Dougan E. K."/>
            <person name="Rhodes N."/>
            <person name="Thang M."/>
            <person name="Chan C."/>
        </authorList>
    </citation>
    <scope>NUCLEOTIDE SEQUENCE</scope>
</reference>
<dbReference type="Pfam" id="PF00520">
    <property type="entry name" value="Ion_trans"/>
    <property type="match status" value="1"/>
</dbReference>
<evidence type="ECO:0000256" key="3">
    <source>
        <dbReference type="ARBA" id="ARBA00022538"/>
    </source>
</evidence>
<dbReference type="InterPro" id="IPR027359">
    <property type="entry name" value="Volt_channel_dom_sf"/>
</dbReference>
<dbReference type="Gene3D" id="1.10.287.70">
    <property type="match status" value="1"/>
</dbReference>
<keyword evidence="10 13" id="KW-0472">Membrane</keyword>
<evidence type="ECO:0000256" key="4">
    <source>
        <dbReference type="ARBA" id="ARBA00022692"/>
    </source>
</evidence>
<dbReference type="OrthoDB" id="415460at2759"/>
<feature type="transmembrane region" description="Helical" evidence="13">
    <location>
        <begin position="318"/>
        <end position="335"/>
    </location>
</feature>
<organism evidence="15 16">
    <name type="scientific">Polarella glacialis</name>
    <name type="common">Dinoflagellate</name>
    <dbReference type="NCBI Taxonomy" id="89957"/>
    <lineage>
        <taxon>Eukaryota</taxon>
        <taxon>Sar</taxon>
        <taxon>Alveolata</taxon>
        <taxon>Dinophyceae</taxon>
        <taxon>Suessiales</taxon>
        <taxon>Suessiaceae</taxon>
        <taxon>Polarella</taxon>
    </lineage>
</organism>
<dbReference type="InterPro" id="IPR005821">
    <property type="entry name" value="Ion_trans_dom"/>
</dbReference>
<evidence type="ECO:0000259" key="14">
    <source>
        <dbReference type="Pfam" id="PF00520"/>
    </source>
</evidence>
<feature type="compositionally biased region" description="Acidic residues" evidence="12">
    <location>
        <begin position="20"/>
        <end position="31"/>
    </location>
</feature>
<dbReference type="OMA" id="CTEDSTP"/>
<gene>
    <name evidence="15" type="ORF">PGLA1383_LOCUS42060</name>
</gene>
<sequence length="468" mass="52797">MMIRYRKRHDLEEEHIEQSPESEDEEQQEEELKEAVSTIQKYWRRKHPKEEVVYEGETSRPLGFYTHTLALTYAKAKKKSYGSWMEEETQEPLGIRIFAFLDDPSSSPAAQAFFLLIIFTTIVSIVGFVLETDPALHNWSPEFWLILEVVCTGIFSFEYGMNLVVCEAAGLSRCAFLRSPTRLCDLAAVLPFYVEVLLSSVGFRGTAVLRAFKVVRLIRVLRVFKLGKYASGLQMIVKALRESMQAISVLVFLMSVGVVLFSSALFHVEKLSCPELAEMPTLHSERYAAECADDFNRGVSPMYGLCCTEDSTPRDFPSIPAACWWAVVTMTSVGYGEVYPKTSQGKFIGVLAMVAGLLLIALPVAIIGQKFQDLYEVNDRQEAKDRSARRMSIPGEVWTLVPGSDLIIRLKYLKLKDPEVAHAIATMTNSVESIWELREGLGRERKFALGQREKVDRGLGRLLTAMDQ</sequence>
<evidence type="ECO:0000256" key="2">
    <source>
        <dbReference type="ARBA" id="ARBA00022448"/>
    </source>
</evidence>
<dbReference type="SUPFAM" id="SSF81324">
    <property type="entry name" value="Voltage-gated potassium channels"/>
    <property type="match status" value="1"/>
</dbReference>
<evidence type="ECO:0000256" key="5">
    <source>
        <dbReference type="ARBA" id="ARBA00022826"/>
    </source>
</evidence>
<dbReference type="InterPro" id="IPR028325">
    <property type="entry name" value="VG_K_chnl"/>
</dbReference>
<evidence type="ECO:0000256" key="7">
    <source>
        <dbReference type="ARBA" id="ARBA00022958"/>
    </source>
</evidence>
<dbReference type="Gene3D" id="1.20.120.350">
    <property type="entry name" value="Voltage-gated potassium channels. Chain C"/>
    <property type="match status" value="1"/>
</dbReference>
<evidence type="ECO:0000256" key="9">
    <source>
        <dbReference type="ARBA" id="ARBA00023065"/>
    </source>
</evidence>
<keyword evidence="6" id="KW-0851">Voltage-gated channel</keyword>
<keyword evidence="7" id="KW-0630">Potassium</keyword>
<dbReference type="PRINTS" id="PR00169">
    <property type="entry name" value="KCHANNEL"/>
</dbReference>
<evidence type="ECO:0000256" key="8">
    <source>
        <dbReference type="ARBA" id="ARBA00022989"/>
    </source>
</evidence>
<accession>A0A813GJ28</accession>
<keyword evidence="5" id="KW-0631">Potassium channel</keyword>
<evidence type="ECO:0000313" key="15">
    <source>
        <dbReference type="EMBL" id="CAE8624977.1"/>
    </source>
</evidence>